<keyword evidence="6" id="KW-1185">Reference proteome</keyword>
<gene>
    <name evidence="5" type="ORF">BCR43DRAFT_482112</name>
</gene>
<comment type="similarity">
    <text evidence="1 4">Belongs to the CMC family.</text>
</comment>
<evidence type="ECO:0000313" key="6">
    <source>
        <dbReference type="Proteomes" id="UP000242180"/>
    </source>
</evidence>
<dbReference type="OrthoDB" id="532630at2759"/>
<dbReference type="STRING" id="13706.A0A1X2HT80"/>
<dbReference type="EMBL" id="MCGN01000001">
    <property type="protein sequence ID" value="ORZ02759.1"/>
    <property type="molecule type" value="Genomic_DNA"/>
</dbReference>
<dbReference type="PROSITE" id="PS51808">
    <property type="entry name" value="CHCH"/>
    <property type="match status" value="1"/>
</dbReference>
<protein>
    <recommendedName>
        <fullName evidence="4">COX assembly mitochondrial protein</fullName>
    </recommendedName>
</protein>
<dbReference type="GO" id="GO:0005743">
    <property type="term" value="C:mitochondrial inner membrane"/>
    <property type="evidence" value="ECO:0007669"/>
    <property type="project" value="UniProtKB-SubCell"/>
</dbReference>
<dbReference type="AlphaFoldDB" id="A0A1X2HT80"/>
<reference evidence="5 6" key="1">
    <citation type="submission" date="2016-07" db="EMBL/GenBank/DDBJ databases">
        <title>Pervasive Adenine N6-methylation of Active Genes in Fungi.</title>
        <authorList>
            <consortium name="DOE Joint Genome Institute"/>
            <person name="Mondo S.J."/>
            <person name="Dannebaum R.O."/>
            <person name="Kuo R.C."/>
            <person name="Labutti K."/>
            <person name="Haridas S."/>
            <person name="Kuo A."/>
            <person name="Salamov A."/>
            <person name="Ahrendt S.R."/>
            <person name="Lipzen A."/>
            <person name="Sullivan W."/>
            <person name="Andreopoulos W.B."/>
            <person name="Clum A."/>
            <person name="Lindquist E."/>
            <person name="Daum C."/>
            <person name="Ramamoorthy G.K."/>
            <person name="Gryganskyi A."/>
            <person name="Culley D."/>
            <person name="Magnuson J.K."/>
            <person name="James T.Y."/>
            <person name="O'Malley M.A."/>
            <person name="Stajich J.E."/>
            <person name="Spatafora J.W."/>
            <person name="Visel A."/>
            <person name="Grigoriev I.V."/>
        </authorList>
    </citation>
    <scope>NUCLEOTIDE SEQUENCE [LARGE SCALE GENOMIC DNA]</scope>
    <source>
        <strain evidence="5 6">NRRL 2496</strain>
    </source>
</reference>
<comment type="caution">
    <text evidence="5">The sequence shown here is derived from an EMBL/GenBank/DDBJ whole genome shotgun (WGS) entry which is preliminary data.</text>
</comment>
<comment type="function">
    <text evidence="4">Required for mitochondrial cytochrome c oxidase (COX) assembly and respiration.</text>
</comment>
<organism evidence="5 6">
    <name type="scientific">Syncephalastrum racemosum</name>
    <name type="common">Filamentous fungus</name>
    <dbReference type="NCBI Taxonomy" id="13706"/>
    <lineage>
        <taxon>Eukaryota</taxon>
        <taxon>Fungi</taxon>
        <taxon>Fungi incertae sedis</taxon>
        <taxon>Mucoromycota</taxon>
        <taxon>Mucoromycotina</taxon>
        <taxon>Mucoromycetes</taxon>
        <taxon>Mucorales</taxon>
        <taxon>Syncephalastraceae</taxon>
        <taxon>Syncephalastrum</taxon>
    </lineage>
</organism>
<dbReference type="InterPro" id="IPR013892">
    <property type="entry name" value="Cyt_c_biogenesis_Cmc1-like"/>
</dbReference>
<name>A0A1X2HT80_SYNRA</name>
<comment type="subcellular location">
    <subcellularLocation>
        <location evidence="4">Mitochondrion inner membrane</location>
    </subcellularLocation>
</comment>
<keyword evidence="4" id="KW-0999">Mitochondrion inner membrane</keyword>
<dbReference type="OMA" id="PYNANCE"/>
<dbReference type="InParanoid" id="A0A1X2HT80"/>
<proteinExistence type="inferred from homology"/>
<evidence type="ECO:0000256" key="2">
    <source>
        <dbReference type="ARBA" id="ARBA00023128"/>
    </source>
</evidence>
<evidence type="ECO:0000256" key="1">
    <source>
        <dbReference type="ARBA" id="ARBA00007347"/>
    </source>
</evidence>
<keyword evidence="3" id="KW-1015">Disulfide bond</keyword>
<keyword evidence="2 4" id="KW-0496">Mitochondrion</keyword>
<dbReference type="FunCoup" id="A0A1X2HT80">
    <property type="interactions" value="183"/>
</dbReference>
<keyword evidence="4" id="KW-0472">Membrane</keyword>
<sequence>MHPPLTEHQHPGCFDVILALEQCHEAGLLNKFTGACNDKKKAVDQCLKEEFLAQRAVNKVKSKEKRAKLEKIWKDMEEPPSTPK</sequence>
<dbReference type="PANTHER" id="PTHR22977:SF1">
    <property type="entry name" value="COX ASSEMBLY MITOCHONDRIAL PROTEIN 2 HOMOLOG"/>
    <property type="match status" value="1"/>
</dbReference>
<dbReference type="PANTHER" id="PTHR22977">
    <property type="entry name" value="COX ASSEMBLY MITOCHONDRIAL PROTEIN"/>
    <property type="match status" value="1"/>
</dbReference>
<evidence type="ECO:0000313" key="5">
    <source>
        <dbReference type="EMBL" id="ORZ02759.1"/>
    </source>
</evidence>
<evidence type="ECO:0000256" key="4">
    <source>
        <dbReference type="RuleBase" id="RU364104"/>
    </source>
</evidence>
<evidence type="ECO:0000256" key="3">
    <source>
        <dbReference type="ARBA" id="ARBA00023157"/>
    </source>
</evidence>
<accession>A0A1X2HT80</accession>
<keyword evidence="4" id="KW-0143">Chaperone</keyword>
<dbReference type="Proteomes" id="UP000242180">
    <property type="component" value="Unassembled WGS sequence"/>
</dbReference>
<dbReference type="Pfam" id="PF08583">
    <property type="entry name" value="Cmc1"/>
    <property type="match status" value="1"/>
</dbReference>